<keyword evidence="2 3" id="KW-0408">Iron</keyword>
<evidence type="ECO:0000313" key="6">
    <source>
        <dbReference type="EMBL" id="QSQ20621.1"/>
    </source>
</evidence>
<accession>A0ABX7NP38</accession>
<evidence type="ECO:0000256" key="2">
    <source>
        <dbReference type="ARBA" id="ARBA00023004"/>
    </source>
</evidence>
<evidence type="ECO:0000313" key="7">
    <source>
        <dbReference type="Proteomes" id="UP000662747"/>
    </source>
</evidence>
<gene>
    <name evidence="6" type="ORF">JY651_36090</name>
</gene>
<protein>
    <recommendedName>
        <fullName evidence="5">Cytochrome c domain-containing protein</fullName>
    </recommendedName>
</protein>
<feature type="domain" description="Cytochrome c" evidence="5">
    <location>
        <begin position="678"/>
        <end position="864"/>
    </location>
</feature>
<dbReference type="PROSITE" id="PS51007">
    <property type="entry name" value="CYTC"/>
    <property type="match status" value="1"/>
</dbReference>
<organism evidence="6 7">
    <name type="scientific">Pyxidicoccus parkwayensis</name>
    <dbReference type="NCBI Taxonomy" id="2813578"/>
    <lineage>
        <taxon>Bacteria</taxon>
        <taxon>Pseudomonadati</taxon>
        <taxon>Myxococcota</taxon>
        <taxon>Myxococcia</taxon>
        <taxon>Myxococcales</taxon>
        <taxon>Cystobacterineae</taxon>
        <taxon>Myxococcaceae</taxon>
        <taxon>Pyxidicoccus</taxon>
    </lineage>
</organism>
<keyword evidence="7" id="KW-1185">Reference proteome</keyword>
<evidence type="ECO:0000259" key="5">
    <source>
        <dbReference type="PROSITE" id="PS51007"/>
    </source>
</evidence>
<dbReference type="InterPro" id="IPR009056">
    <property type="entry name" value="Cyt_c-like_dom"/>
</dbReference>
<keyword evidence="1 3" id="KW-0479">Metal-binding</keyword>
<evidence type="ECO:0000256" key="1">
    <source>
        <dbReference type="ARBA" id="ARBA00022723"/>
    </source>
</evidence>
<proteinExistence type="predicted"/>
<keyword evidence="3" id="KW-0349">Heme</keyword>
<dbReference type="EMBL" id="CP071090">
    <property type="protein sequence ID" value="QSQ20621.1"/>
    <property type="molecule type" value="Genomic_DNA"/>
</dbReference>
<evidence type="ECO:0000256" key="4">
    <source>
        <dbReference type="SAM" id="MobiDB-lite"/>
    </source>
</evidence>
<name>A0ABX7NP38_9BACT</name>
<evidence type="ECO:0000256" key="3">
    <source>
        <dbReference type="PROSITE-ProRule" id="PRU00433"/>
    </source>
</evidence>
<dbReference type="Proteomes" id="UP000662747">
    <property type="component" value="Chromosome"/>
</dbReference>
<dbReference type="PROSITE" id="PS51257">
    <property type="entry name" value="PROKAR_LIPOPROTEIN"/>
    <property type="match status" value="1"/>
</dbReference>
<feature type="region of interest" description="Disordered" evidence="4">
    <location>
        <begin position="28"/>
        <end position="48"/>
    </location>
</feature>
<sequence>MRMARSLLVPRESLCVVVLAVSLLGACSDDPEPTPQPAPPSCKETRSNERIPVLPAAARQAYQETFTNLAARVNSECGSCHQSPNNLGGLSYTATRDDLKDKGPRMLVRIQRGEMPPVASADQLKKAVELGVQLSAWLEQGSPEGSFTVNGSQGATVEDPIASGVASAMTDLGNCTPAEDKLGSDPDKDAYFEGLTQLPRFLSETDTDVTTFDAEKLARHGTFAFAPTYPLFSDHAKKLRLVHVPQGKSIAYDAATKKFKVPPNTRFYKTFFKDVTGTDGVVRYRKIETRLIVTRERWQDAVFGTYVWNEEGTVAELHRETYRDGSTFADRVLTYKKDERTGATRNYAIPARHRCVNCHTGSEGQNFVLGFTPLQLNRRAPGEGGVDPAATILEDELSQVDRLIKYGVITGLGSAADLPKLETSAEGRAPSSKEELELQGYFIGNCAQCHNPRGFAVQSNQALAFMDFSAGGILFGWKPFNVLETNGRRRYVAEVEDFGVDLGRPYPTSTLYERVARDTNERNIHMPLNVPGKDCRASLLVARWIATLDWPKADEGLTAEEKAAAKKKRMRLANGAVVNDCNTDADVRWVGEDFTDKLPYQPRNPGWKEHVGKGAWEYLTRYPITEAHEQLAKKRFPTNWWDLKPGLCTFPTASAPSPVEAWMTDRRGVPKRPWGELYYSTAGANVFQGICANCHGRAGDGQSGAAKALVAWQGARVANLTSAQYGLFGRAASGASHLAPFEQEYGPHGAARYLVWMADGGTNVPLTEEFMQAWVKYGEVDIDFSNDTKDWEAWGANMLGAASGACDLIRRGVFATAVPPSGNIRAIGGTSLWTEICTLDNPLTDEIRSGSDATAVAEWLKRAQFNAGVMAYFYLRDELSQGRVAPLRSECDRR</sequence>
<reference evidence="6 7" key="1">
    <citation type="submission" date="2021-02" db="EMBL/GenBank/DDBJ databases">
        <title>De Novo genome assembly of isolated myxobacteria.</title>
        <authorList>
            <person name="Stevens D.C."/>
        </authorList>
    </citation>
    <scope>NUCLEOTIDE SEQUENCE [LARGE SCALE GENOMIC DNA]</scope>
    <source>
        <strain evidence="7">SCPEA02</strain>
    </source>
</reference>